<dbReference type="EMBL" id="JBHMFA010000001">
    <property type="protein sequence ID" value="MFB9103443.1"/>
    <property type="molecule type" value="Genomic_DNA"/>
</dbReference>
<gene>
    <name evidence="1" type="ORF">ACFFU1_00925</name>
</gene>
<dbReference type="Proteomes" id="UP001589590">
    <property type="component" value="Unassembled WGS sequence"/>
</dbReference>
<organism evidence="1 2">
    <name type="scientific">Algibacter miyuki</name>
    <dbReference type="NCBI Taxonomy" id="1306933"/>
    <lineage>
        <taxon>Bacteria</taxon>
        <taxon>Pseudomonadati</taxon>
        <taxon>Bacteroidota</taxon>
        <taxon>Flavobacteriia</taxon>
        <taxon>Flavobacteriales</taxon>
        <taxon>Flavobacteriaceae</taxon>
        <taxon>Algibacter</taxon>
    </lineage>
</organism>
<dbReference type="RefSeq" id="WP_336622087.1">
    <property type="nucleotide sequence ID" value="NZ_JAUFQP010000007.1"/>
</dbReference>
<evidence type="ECO:0000313" key="2">
    <source>
        <dbReference type="Proteomes" id="UP001589590"/>
    </source>
</evidence>
<accession>A0ABV5GUY2</accession>
<sequence length="85" mass="9826">MKNMFDSADTESVVARINKLNTEAKPLWGKMSVDQMLAHCNVTYEMVYDNIHPRPNAFKRWMLKTVVKPIVVSDKPYKKNSRTAP</sequence>
<keyword evidence="2" id="KW-1185">Reference proteome</keyword>
<proteinExistence type="predicted"/>
<protein>
    <submittedName>
        <fullName evidence="1">Uncharacterized protein</fullName>
    </submittedName>
</protein>
<comment type="caution">
    <text evidence="1">The sequence shown here is derived from an EMBL/GenBank/DDBJ whole genome shotgun (WGS) entry which is preliminary data.</text>
</comment>
<name>A0ABV5GUY2_9FLAO</name>
<evidence type="ECO:0000313" key="1">
    <source>
        <dbReference type="EMBL" id="MFB9103443.1"/>
    </source>
</evidence>
<reference evidence="1 2" key="1">
    <citation type="submission" date="2024-09" db="EMBL/GenBank/DDBJ databases">
        <authorList>
            <person name="Sun Q."/>
            <person name="Mori K."/>
        </authorList>
    </citation>
    <scope>NUCLEOTIDE SEQUENCE [LARGE SCALE GENOMIC DNA]</scope>
    <source>
        <strain evidence="1 2">CECT 8300</strain>
    </source>
</reference>